<keyword evidence="2" id="KW-1185">Reference proteome</keyword>
<dbReference type="PANTHER" id="PTHR10151">
    <property type="entry name" value="ECTONUCLEOTIDE PYROPHOSPHATASE/PHOSPHODIESTERASE"/>
    <property type="match status" value="1"/>
</dbReference>
<dbReference type="RefSeq" id="WP_181751714.1">
    <property type="nucleotide sequence ID" value="NZ_JACEIQ010000007.1"/>
</dbReference>
<accession>A0A7W2A7F0</accession>
<dbReference type="Proteomes" id="UP000535491">
    <property type="component" value="Unassembled WGS sequence"/>
</dbReference>
<proteinExistence type="predicted"/>
<reference evidence="1 2" key="1">
    <citation type="submission" date="2020-07" db="EMBL/GenBank/DDBJ databases">
        <authorList>
            <person name="Feng H."/>
        </authorList>
    </citation>
    <scope>NUCLEOTIDE SEQUENCE [LARGE SCALE GENOMIC DNA]</scope>
    <source>
        <strain evidence="2">s-10</strain>
    </source>
</reference>
<gene>
    <name evidence="1" type="ORF">H1191_09170</name>
</gene>
<evidence type="ECO:0000313" key="1">
    <source>
        <dbReference type="EMBL" id="MBA4494476.1"/>
    </source>
</evidence>
<dbReference type="InterPro" id="IPR002591">
    <property type="entry name" value="Phosphodiest/P_Trfase"/>
</dbReference>
<dbReference type="AlphaFoldDB" id="A0A7W2A7F0"/>
<sequence length="462" mass="52809">MKRRPKVMVIGLDCAEPSLVFDRWLDQLPNIRRVMGSGVYGRMRSSDPPITVPAWASMMTGKDPGQLGFYGFRNRNSYDYADIGLADSTSLTEPTVWGLLGKQGYQSILLGIPPSYPPKPIHGHLVTCFLTPDRSVSYTYPDSLAEEIEKEVGEYQFDVAQFRTAQVEELLKNIYRMTKTRFATARFLLQHKPWDFFMMVEMGIDRIHHACWHLMDENHVLYRPSPHKNAILEYYRYVDGEIGELLSVVPPDTRIFIVSDHGAKRMDGGFCINEWLIKEGYLKLKKAVQTVTPLKPDLVDWKRTRAWGYGGYYGRLCLNVKGREPDGVIPRNQYEQVRNQLIKKLKALTDELGRPLNTKVFKPSKRYLTVKNIPPDLFVYFGNLYWRSVGSIGRGKLYVYENDTGPDGANHDYEGIFISALNRVGKGGQQLPRVHLMDMAPTILHQFGIAPLKGMRGKKIPL</sequence>
<name>A0A7W2A7F0_9BACL</name>
<dbReference type="PANTHER" id="PTHR10151:SF120">
    <property type="entry name" value="BIS(5'-ADENOSYL)-TRIPHOSPHATASE"/>
    <property type="match status" value="1"/>
</dbReference>
<comment type="caution">
    <text evidence="1">The sequence shown here is derived from an EMBL/GenBank/DDBJ whole genome shotgun (WGS) entry which is preliminary data.</text>
</comment>
<dbReference type="InterPro" id="IPR017850">
    <property type="entry name" value="Alkaline_phosphatase_core_sf"/>
</dbReference>
<organism evidence="1 2">
    <name type="scientific">Paenactinomyces guangxiensis</name>
    <dbReference type="NCBI Taxonomy" id="1490290"/>
    <lineage>
        <taxon>Bacteria</taxon>
        <taxon>Bacillati</taxon>
        <taxon>Bacillota</taxon>
        <taxon>Bacilli</taxon>
        <taxon>Bacillales</taxon>
        <taxon>Thermoactinomycetaceae</taxon>
        <taxon>Paenactinomyces</taxon>
    </lineage>
</organism>
<protein>
    <submittedName>
        <fullName evidence="1">Alkaline phosphatase family protein</fullName>
    </submittedName>
</protein>
<dbReference type="GO" id="GO:0016787">
    <property type="term" value="F:hydrolase activity"/>
    <property type="evidence" value="ECO:0007669"/>
    <property type="project" value="UniProtKB-ARBA"/>
</dbReference>
<dbReference type="Gene3D" id="3.40.720.10">
    <property type="entry name" value="Alkaline Phosphatase, subunit A"/>
    <property type="match status" value="1"/>
</dbReference>
<dbReference type="Pfam" id="PF01663">
    <property type="entry name" value="Phosphodiest"/>
    <property type="match status" value="1"/>
</dbReference>
<evidence type="ECO:0000313" key="2">
    <source>
        <dbReference type="Proteomes" id="UP000535491"/>
    </source>
</evidence>
<dbReference type="EMBL" id="JACEIQ010000007">
    <property type="protein sequence ID" value="MBA4494476.1"/>
    <property type="molecule type" value="Genomic_DNA"/>
</dbReference>
<dbReference type="SUPFAM" id="SSF53649">
    <property type="entry name" value="Alkaline phosphatase-like"/>
    <property type="match status" value="1"/>
</dbReference>